<accession>A0A232EJQ7</accession>
<dbReference type="Proteomes" id="UP000215335">
    <property type="component" value="Unassembled WGS sequence"/>
</dbReference>
<dbReference type="OrthoDB" id="7550384at2759"/>
<dbReference type="PANTHER" id="PTHR33480">
    <property type="entry name" value="SET DOMAIN-CONTAINING PROTEIN-RELATED"/>
    <property type="match status" value="1"/>
</dbReference>
<keyword evidence="2" id="KW-1185">Reference proteome</keyword>
<evidence type="ECO:0000313" key="1">
    <source>
        <dbReference type="EMBL" id="OXU18597.1"/>
    </source>
</evidence>
<comment type="caution">
    <text evidence="1">The sequence shown here is derived from an EMBL/GenBank/DDBJ whole genome shotgun (WGS) entry which is preliminary data.</text>
</comment>
<dbReference type="STRING" id="543379.A0A232EJQ7"/>
<proteinExistence type="predicted"/>
<dbReference type="PANTHER" id="PTHR33480:SF1">
    <property type="entry name" value="TYR RECOMBINASE DOMAIN-CONTAINING PROTEIN"/>
    <property type="match status" value="1"/>
</dbReference>
<name>A0A232EJQ7_9HYME</name>
<protein>
    <submittedName>
        <fullName evidence="1">Uncharacterized protein</fullName>
    </submittedName>
</protein>
<dbReference type="EMBL" id="NNAY01003952">
    <property type="protein sequence ID" value="OXU18597.1"/>
    <property type="molecule type" value="Genomic_DNA"/>
</dbReference>
<dbReference type="AlphaFoldDB" id="A0A232EJQ7"/>
<sequence>MFLQFLHNIIHKYIHEDARFHKKKTTLNIVQSISNKPKIVAVETTVTVTMKRKILMCQRFFVMFYPEKILNGFRNLEMIKKLSLIAVEIMKLLNLKAGNHSKPFDEDLDLSTLHDEILNVSDVADANLEDTILEALAIDCPDLNTTTKKQTKSTIYLIYVPSNNVSIEASNNDSIKANQNNNSVVCIDDSFGEISILKDGNKKFIESLNKKGSSGLGDENLTVEVSNDGNADDKYHFCIFGLQMKKKIGRHLATHKDKKAVQEFFNLPRGSSERNKIIEIIRTRGDFLHNSQERYNSGALIVSRRPNEKRQKDADSYSSCPQCGKYLNNRSAYIHIRNCKDEEDNSIKNSRTYRVMGRQVMGRIHSEASDVLRNIVFPVLREDNITKCIRYDKLIILYDNKLCTKYKPQYQHDMIRNRLRTLGRFLTEIRKINKNITDFTSVINHRSYDD</sequence>
<organism evidence="1 2">
    <name type="scientific">Trichomalopsis sarcophagae</name>
    <dbReference type="NCBI Taxonomy" id="543379"/>
    <lineage>
        <taxon>Eukaryota</taxon>
        <taxon>Metazoa</taxon>
        <taxon>Ecdysozoa</taxon>
        <taxon>Arthropoda</taxon>
        <taxon>Hexapoda</taxon>
        <taxon>Insecta</taxon>
        <taxon>Pterygota</taxon>
        <taxon>Neoptera</taxon>
        <taxon>Endopterygota</taxon>
        <taxon>Hymenoptera</taxon>
        <taxon>Apocrita</taxon>
        <taxon>Proctotrupomorpha</taxon>
        <taxon>Chalcidoidea</taxon>
        <taxon>Pteromalidae</taxon>
        <taxon>Pteromalinae</taxon>
        <taxon>Trichomalopsis</taxon>
    </lineage>
</organism>
<gene>
    <name evidence="1" type="ORF">TSAR_015873</name>
</gene>
<reference evidence="1 2" key="1">
    <citation type="journal article" date="2017" name="Curr. Biol.">
        <title>The Evolution of Venom by Co-option of Single-Copy Genes.</title>
        <authorList>
            <person name="Martinson E.O."/>
            <person name="Mrinalini"/>
            <person name="Kelkar Y.D."/>
            <person name="Chang C.H."/>
            <person name="Werren J.H."/>
        </authorList>
    </citation>
    <scope>NUCLEOTIDE SEQUENCE [LARGE SCALE GENOMIC DNA]</scope>
    <source>
        <strain evidence="1 2">Alberta</strain>
        <tissue evidence="1">Whole body</tissue>
    </source>
</reference>
<evidence type="ECO:0000313" key="2">
    <source>
        <dbReference type="Proteomes" id="UP000215335"/>
    </source>
</evidence>